<dbReference type="KEGG" id="amim:MIM_c23880"/>
<proteinExistence type="predicted"/>
<name>W0PG31_ADVMD</name>
<dbReference type="HOGENOM" id="CLU_1792359_0_0_4"/>
<dbReference type="AlphaFoldDB" id="W0PG31"/>
<evidence type="ECO:0000313" key="2">
    <source>
        <dbReference type="EMBL" id="AHG64462.1"/>
    </source>
</evidence>
<dbReference type="PATRIC" id="fig|1247726.3.peg.2624"/>
<gene>
    <name evidence="2" type="ORF">MIM_c23880</name>
</gene>
<evidence type="ECO:0000256" key="1">
    <source>
        <dbReference type="SAM" id="Phobius"/>
    </source>
</evidence>
<organism evidence="2 3">
    <name type="scientific">Advenella mimigardefordensis (strain DSM 17166 / LMG 22922 / DPN7)</name>
    <dbReference type="NCBI Taxonomy" id="1247726"/>
    <lineage>
        <taxon>Bacteria</taxon>
        <taxon>Pseudomonadati</taxon>
        <taxon>Pseudomonadota</taxon>
        <taxon>Betaproteobacteria</taxon>
        <taxon>Burkholderiales</taxon>
        <taxon>Alcaligenaceae</taxon>
    </lineage>
</organism>
<evidence type="ECO:0000313" key="3">
    <source>
        <dbReference type="Proteomes" id="UP000019095"/>
    </source>
</evidence>
<dbReference type="Proteomes" id="UP000019095">
    <property type="component" value="Chromosome"/>
</dbReference>
<accession>W0PG31</accession>
<keyword evidence="1" id="KW-0812">Transmembrane</keyword>
<keyword evidence="1" id="KW-1133">Transmembrane helix</keyword>
<dbReference type="EMBL" id="CP003915">
    <property type="protein sequence ID" value="AHG64462.1"/>
    <property type="molecule type" value="Genomic_DNA"/>
</dbReference>
<dbReference type="STRING" id="1247726.MIM_c23880"/>
<feature type="transmembrane region" description="Helical" evidence="1">
    <location>
        <begin position="27"/>
        <end position="52"/>
    </location>
</feature>
<protein>
    <submittedName>
        <fullName evidence="2">Uncharacterized protein</fullName>
    </submittedName>
</protein>
<reference evidence="2 3" key="1">
    <citation type="journal article" date="2014" name="Microbiology">
        <title>Unravelling the complete genome sequence of Advenella mimigardefordensis strain DPN7T and novel insights in the catabolism of the xenobiotic polythioester precursor 3,3'-dithiodipropionate.</title>
        <authorList>
            <person name="Wubbeler J.H."/>
            <person name="Hiessl S."/>
            <person name="Schuldes J."/>
            <person name="Thurmer A."/>
            <person name="Daniel R."/>
            <person name="Steinbuchel A."/>
        </authorList>
    </citation>
    <scope>NUCLEOTIDE SEQUENCE [LARGE SCALE GENOMIC DNA]</scope>
    <source>
        <strain evidence="3">DSM 17166 / LMG 22922 / DPN7</strain>
    </source>
</reference>
<keyword evidence="3" id="KW-1185">Reference proteome</keyword>
<sequence>MQYELNRHWQARLHVGQPGYITVGHHVVAILAMLCIAGPQAAFLLAVLALAGRRYLAGSRVRQAAYLHIEPDGRYRLCRSVTSPDTTTNDHRVLLQYWQGPWWFTLMLRDPYFPHARPTLVTVWSFGQSEQAWRRFCVLVQASQWVPAPGAVARLAI</sequence>
<keyword evidence="1" id="KW-0472">Membrane</keyword>